<accession>A0A644VNJ5</accession>
<proteinExistence type="predicted"/>
<protein>
    <submittedName>
        <fullName evidence="1">Uncharacterized protein</fullName>
    </submittedName>
</protein>
<evidence type="ECO:0000313" key="1">
    <source>
        <dbReference type="EMBL" id="MPL92948.1"/>
    </source>
</evidence>
<reference evidence="1" key="1">
    <citation type="submission" date="2019-08" db="EMBL/GenBank/DDBJ databases">
        <authorList>
            <person name="Kucharzyk K."/>
            <person name="Murdoch R.W."/>
            <person name="Higgins S."/>
            <person name="Loffler F."/>
        </authorList>
    </citation>
    <scope>NUCLEOTIDE SEQUENCE</scope>
</reference>
<comment type="caution">
    <text evidence="1">The sequence shown here is derived from an EMBL/GenBank/DDBJ whole genome shotgun (WGS) entry which is preliminary data.</text>
</comment>
<gene>
    <name evidence="1" type="ORF">SDC9_39072</name>
</gene>
<sequence length="76" mass="8453">MDRRPVEAARNDLHRLGVASVGPDGFQPAVMGQEHPMPAVQCLMGQRLCKTGIDVDHHFRDALFARFGRVAVWIEA</sequence>
<dbReference type="AlphaFoldDB" id="A0A644VNJ5"/>
<name>A0A644VNJ5_9ZZZZ</name>
<organism evidence="1">
    <name type="scientific">bioreactor metagenome</name>
    <dbReference type="NCBI Taxonomy" id="1076179"/>
    <lineage>
        <taxon>unclassified sequences</taxon>
        <taxon>metagenomes</taxon>
        <taxon>ecological metagenomes</taxon>
    </lineage>
</organism>
<dbReference type="EMBL" id="VSSQ01000375">
    <property type="protein sequence ID" value="MPL92948.1"/>
    <property type="molecule type" value="Genomic_DNA"/>
</dbReference>